<keyword evidence="3" id="KW-0812">Transmembrane</keyword>
<dbReference type="STRING" id="933084.A0A067PZF7"/>
<keyword evidence="3" id="KW-1133">Transmembrane helix</keyword>
<feature type="region of interest" description="Disordered" evidence="2">
    <location>
        <begin position="161"/>
        <end position="191"/>
    </location>
</feature>
<dbReference type="GO" id="GO:0042546">
    <property type="term" value="P:cell wall biogenesis"/>
    <property type="evidence" value="ECO:0007669"/>
    <property type="project" value="InterPro"/>
</dbReference>
<protein>
    <recommendedName>
        <fullName evidence="5">Yeast cell wall synthesis Kre9/Knh1-like N-terminal domain-containing protein</fullName>
    </recommendedName>
</protein>
<evidence type="ECO:0000259" key="5">
    <source>
        <dbReference type="Pfam" id="PF10342"/>
    </source>
</evidence>
<proteinExistence type="predicted"/>
<dbReference type="PANTHER" id="PTHR28154:SF1">
    <property type="entry name" value="CELL WALL SYNTHESIS PROTEIN KNH1-RELATED"/>
    <property type="match status" value="1"/>
</dbReference>
<evidence type="ECO:0000256" key="1">
    <source>
        <dbReference type="ARBA" id="ARBA00022729"/>
    </source>
</evidence>
<gene>
    <name evidence="6" type="ORF">JAAARDRAFT_36120</name>
</gene>
<evidence type="ECO:0000256" key="4">
    <source>
        <dbReference type="SAM" id="SignalP"/>
    </source>
</evidence>
<evidence type="ECO:0000256" key="2">
    <source>
        <dbReference type="SAM" id="MobiDB-lite"/>
    </source>
</evidence>
<name>A0A067PZF7_9AGAM</name>
<dbReference type="Pfam" id="PF10342">
    <property type="entry name" value="Kre9_KNH"/>
    <property type="match status" value="1"/>
</dbReference>
<sequence>MFAATFLALAAIIPAAMANVFITSPVASTSWAGGSQQTVSWQDDGATPSLASFGNAKISIYVGNAQQQTLLQAITPSVNVATTSSVVFTIDPTIGPNGNNYFIRVESLALKDTTNPQYPALAFSAKFTLTSMTGTFNASVQSEINGASTAPLALPSSPASASIPAGPATTAAPAATTPKASASASGSAKPSTTASASGAAQVAVSGFAGILGAALAVLGVSMW</sequence>
<feature type="domain" description="Yeast cell wall synthesis Kre9/Knh1-like N-terminal" evidence="5">
    <location>
        <begin position="24"/>
        <end position="118"/>
    </location>
</feature>
<dbReference type="AlphaFoldDB" id="A0A067PZF7"/>
<evidence type="ECO:0000313" key="6">
    <source>
        <dbReference type="EMBL" id="KDQ56642.1"/>
    </source>
</evidence>
<dbReference type="PANTHER" id="PTHR28154">
    <property type="entry name" value="CELL WALL SYNTHESIS PROTEIN KNH1-RELATED"/>
    <property type="match status" value="1"/>
</dbReference>
<keyword evidence="3" id="KW-0472">Membrane</keyword>
<dbReference type="EMBL" id="KL197721">
    <property type="protein sequence ID" value="KDQ56642.1"/>
    <property type="molecule type" value="Genomic_DNA"/>
</dbReference>
<keyword evidence="1 4" id="KW-0732">Signal</keyword>
<keyword evidence="7" id="KW-1185">Reference proteome</keyword>
<feature type="signal peptide" evidence="4">
    <location>
        <begin position="1"/>
        <end position="18"/>
    </location>
</feature>
<organism evidence="6 7">
    <name type="scientific">Jaapia argillacea MUCL 33604</name>
    <dbReference type="NCBI Taxonomy" id="933084"/>
    <lineage>
        <taxon>Eukaryota</taxon>
        <taxon>Fungi</taxon>
        <taxon>Dikarya</taxon>
        <taxon>Basidiomycota</taxon>
        <taxon>Agaricomycotina</taxon>
        <taxon>Agaricomycetes</taxon>
        <taxon>Agaricomycetidae</taxon>
        <taxon>Jaapiales</taxon>
        <taxon>Jaapiaceae</taxon>
        <taxon>Jaapia</taxon>
    </lineage>
</organism>
<evidence type="ECO:0000256" key="3">
    <source>
        <dbReference type="SAM" id="Phobius"/>
    </source>
</evidence>
<feature type="transmembrane region" description="Helical" evidence="3">
    <location>
        <begin position="199"/>
        <end position="220"/>
    </location>
</feature>
<dbReference type="GO" id="GO:0006078">
    <property type="term" value="P:(1-&gt;6)-beta-D-glucan biosynthetic process"/>
    <property type="evidence" value="ECO:0007669"/>
    <property type="project" value="InterPro"/>
</dbReference>
<dbReference type="InterPro" id="IPR045328">
    <property type="entry name" value="Kre9/Knh1"/>
</dbReference>
<evidence type="ECO:0000313" key="7">
    <source>
        <dbReference type="Proteomes" id="UP000027265"/>
    </source>
</evidence>
<reference evidence="7" key="1">
    <citation type="journal article" date="2014" name="Proc. Natl. Acad. Sci. U.S.A.">
        <title>Extensive sampling of basidiomycete genomes demonstrates inadequacy of the white-rot/brown-rot paradigm for wood decay fungi.</title>
        <authorList>
            <person name="Riley R."/>
            <person name="Salamov A.A."/>
            <person name="Brown D.W."/>
            <person name="Nagy L.G."/>
            <person name="Floudas D."/>
            <person name="Held B.W."/>
            <person name="Levasseur A."/>
            <person name="Lombard V."/>
            <person name="Morin E."/>
            <person name="Otillar R."/>
            <person name="Lindquist E.A."/>
            <person name="Sun H."/>
            <person name="LaButti K.M."/>
            <person name="Schmutz J."/>
            <person name="Jabbour D."/>
            <person name="Luo H."/>
            <person name="Baker S.E."/>
            <person name="Pisabarro A.G."/>
            <person name="Walton J.D."/>
            <person name="Blanchette R.A."/>
            <person name="Henrissat B."/>
            <person name="Martin F."/>
            <person name="Cullen D."/>
            <person name="Hibbett D.S."/>
            <person name="Grigoriev I.V."/>
        </authorList>
    </citation>
    <scope>NUCLEOTIDE SEQUENCE [LARGE SCALE GENOMIC DNA]</scope>
    <source>
        <strain evidence="7">MUCL 33604</strain>
    </source>
</reference>
<dbReference type="HOGENOM" id="CLU_078855_2_1_1"/>
<dbReference type="InParanoid" id="A0A067PZF7"/>
<dbReference type="Proteomes" id="UP000027265">
    <property type="component" value="Unassembled WGS sequence"/>
</dbReference>
<feature type="chain" id="PRO_5001643586" description="Yeast cell wall synthesis Kre9/Knh1-like N-terminal domain-containing protein" evidence="4">
    <location>
        <begin position="19"/>
        <end position="223"/>
    </location>
</feature>
<accession>A0A067PZF7</accession>
<dbReference type="OrthoDB" id="2432613at2759"/>
<dbReference type="InterPro" id="IPR018466">
    <property type="entry name" value="Kre9/Knh1-like_N"/>
</dbReference>